<dbReference type="AlphaFoldDB" id="A0A7X4WEP7"/>
<accession>A0A7X4WEP7</accession>
<comment type="similarity">
    <text evidence="1">Belongs to the UPF0213 family.</text>
</comment>
<dbReference type="EMBL" id="WXWW01000269">
    <property type="protein sequence ID" value="NAW67298.1"/>
    <property type="molecule type" value="Genomic_DNA"/>
</dbReference>
<dbReference type="PANTHER" id="PTHR34477:SF1">
    <property type="entry name" value="UPF0213 PROTEIN YHBQ"/>
    <property type="match status" value="1"/>
</dbReference>
<reference evidence="2 3" key="1">
    <citation type="submission" date="2017-05" db="EMBL/GenBank/DDBJ databases">
        <title>High clonality and local adaptation shapes Vibrionaceae linages within an endangered oasis.</title>
        <authorList>
            <person name="Vazquez-Rosas-Landa M."/>
        </authorList>
    </citation>
    <scope>NUCLEOTIDE SEQUENCE [LARGE SCALE GENOMIC DNA]</scope>
    <source>
        <strain evidence="2 3">P46_P4S1P180</strain>
    </source>
</reference>
<gene>
    <name evidence="2" type="ORF">CAG72_19050</name>
</gene>
<dbReference type="InterPro" id="IPR050190">
    <property type="entry name" value="UPF0213_domain"/>
</dbReference>
<dbReference type="Pfam" id="PF01541">
    <property type="entry name" value="GIY-YIG"/>
    <property type="match status" value="1"/>
</dbReference>
<evidence type="ECO:0000313" key="2">
    <source>
        <dbReference type="EMBL" id="NAW67298.1"/>
    </source>
</evidence>
<dbReference type="InterPro" id="IPR035901">
    <property type="entry name" value="GIY-YIG_endonuc_sf"/>
</dbReference>
<protein>
    <submittedName>
        <fullName evidence="2">GIY-YIG nuclease family protein</fullName>
    </submittedName>
</protein>
<sequence>MKSESYVNKRDPAPIWSVYLIRTRCNRLYCGVTTDVFRRLSEHQSGKKGARFLKGKGPLTLAWCSRVGDKRNAMQLEYKIKQLPKSTKEALAAEQIAIAELFPDYFVGSL</sequence>
<dbReference type="PANTHER" id="PTHR34477">
    <property type="entry name" value="UPF0213 PROTEIN YHBQ"/>
    <property type="match status" value="1"/>
</dbReference>
<name>A0A7X4WEP7_9GAMM</name>
<evidence type="ECO:0000256" key="1">
    <source>
        <dbReference type="ARBA" id="ARBA00007435"/>
    </source>
</evidence>
<dbReference type="Gene3D" id="3.40.1440.10">
    <property type="entry name" value="GIY-YIG endonuclease"/>
    <property type="match status" value="1"/>
</dbReference>
<dbReference type="Proteomes" id="UP000465712">
    <property type="component" value="Unassembled WGS sequence"/>
</dbReference>
<dbReference type="OrthoDB" id="9797095at2"/>
<evidence type="ECO:0000313" key="3">
    <source>
        <dbReference type="Proteomes" id="UP000465712"/>
    </source>
</evidence>
<dbReference type="SUPFAM" id="SSF82771">
    <property type="entry name" value="GIY-YIG endonuclease"/>
    <property type="match status" value="1"/>
</dbReference>
<comment type="caution">
    <text evidence="2">The sequence shown here is derived from an EMBL/GenBank/DDBJ whole genome shotgun (WGS) entry which is preliminary data.</text>
</comment>
<proteinExistence type="inferred from homology"/>
<dbReference type="InterPro" id="IPR000305">
    <property type="entry name" value="GIY-YIG_endonuc"/>
</dbReference>
<organism evidence="2 3">
    <name type="scientific">Photobacterium halotolerans</name>
    <dbReference type="NCBI Taxonomy" id="265726"/>
    <lineage>
        <taxon>Bacteria</taxon>
        <taxon>Pseudomonadati</taxon>
        <taxon>Pseudomonadota</taxon>
        <taxon>Gammaproteobacteria</taxon>
        <taxon>Vibrionales</taxon>
        <taxon>Vibrionaceae</taxon>
        <taxon>Photobacterium</taxon>
    </lineage>
</organism>
<dbReference type="CDD" id="cd10456">
    <property type="entry name" value="GIY-YIG_UPF0213"/>
    <property type="match status" value="1"/>
</dbReference>
<dbReference type="PROSITE" id="PS50164">
    <property type="entry name" value="GIY_YIG"/>
    <property type="match status" value="1"/>
</dbReference>